<feature type="compositionally biased region" description="Low complexity" evidence="1">
    <location>
        <begin position="82"/>
        <end position="94"/>
    </location>
</feature>
<dbReference type="OrthoDB" id="5391403at2759"/>
<dbReference type="PANTHER" id="PTHR21422">
    <property type="entry name" value="RAB3 GTPASE-ACTIVATING PROTEIN CATALYTIC SUBUNIT"/>
    <property type="match status" value="1"/>
</dbReference>
<dbReference type="AlphaFoldDB" id="A0A9E7JVN6"/>
<reference evidence="3" key="1">
    <citation type="submission" date="2022-05" db="EMBL/GenBank/DDBJ databases">
        <title>The Musa troglodytarum L. genome provides insights into the mechanism of non-climacteric behaviour and enrichment of carotenoids.</title>
        <authorList>
            <person name="Wang J."/>
        </authorList>
    </citation>
    <scope>NUCLEOTIDE SEQUENCE</scope>
    <source>
        <tissue evidence="3">Leaf</tissue>
    </source>
</reference>
<protein>
    <submittedName>
        <fullName evidence="3">RAB3 GTPase activating protein subunit 1 (Catalytic)</fullName>
    </submittedName>
</protein>
<dbReference type="GO" id="GO:0005096">
    <property type="term" value="F:GTPase activator activity"/>
    <property type="evidence" value="ECO:0007669"/>
    <property type="project" value="InterPro"/>
</dbReference>
<feature type="region of interest" description="Disordered" evidence="1">
    <location>
        <begin position="39"/>
        <end position="94"/>
    </location>
</feature>
<evidence type="ECO:0000259" key="2">
    <source>
        <dbReference type="Pfam" id="PF13890"/>
    </source>
</evidence>
<feature type="compositionally biased region" description="Polar residues" evidence="1">
    <location>
        <begin position="407"/>
        <end position="416"/>
    </location>
</feature>
<feature type="compositionally biased region" description="Basic and acidic residues" evidence="1">
    <location>
        <begin position="591"/>
        <end position="603"/>
    </location>
</feature>
<accession>A0A9E7JVN6</accession>
<dbReference type="InterPro" id="IPR026147">
    <property type="entry name" value="Rab3GAP1_conserved"/>
</dbReference>
<feature type="region of interest" description="Disordered" evidence="1">
    <location>
        <begin position="581"/>
        <end position="643"/>
    </location>
</feature>
<evidence type="ECO:0000313" key="3">
    <source>
        <dbReference type="EMBL" id="URD95385.1"/>
    </source>
</evidence>
<keyword evidence="4" id="KW-1185">Reference proteome</keyword>
<evidence type="ECO:0000256" key="1">
    <source>
        <dbReference type="SAM" id="MobiDB-lite"/>
    </source>
</evidence>
<feature type="compositionally biased region" description="Polar residues" evidence="1">
    <location>
        <begin position="623"/>
        <end position="634"/>
    </location>
</feature>
<feature type="region of interest" description="Disordered" evidence="1">
    <location>
        <begin position="407"/>
        <end position="429"/>
    </location>
</feature>
<name>A0A9E7JVN6_9LILI</name>
<dbReference type="PANTHER" id="PTHR21422:SF10">
    <property type="entry name" value="RAB3 GTPASE-ACTIVATING PROTEIN CATALYTIC SUBUNIT"/>
    <property type="match status" value="1"/>
</dbReference>
<organism evidence="3 4">
    <name type="scientific">Musa troglodytarum</name>
    <name type="common">fe'i banana</name>
    <dbReference type="NCBI Taxonomy" id="320322"/>
    <lineage>
        <taxon>Eukaryota</taxon>
        <taxon>Viridiplantae</taxon>
        <taxon>Streptophyta</taxon>
        <taxon>Embryophyta</taxon>
        <taxon>Tracheophyta</taxon>
        <taxon>Spermatophyta</taxon>
        <taxon>Magnoliopsida</taxon>
        <taxon>Liliopsida</taxon>
        <taxon>Zingiberales</taxon>
        <taxon>Musaceae</taxon>
        <taxon>Musa</taxon>
    </lineage>
</organism>
<dbReference type="Pfam" id="PF13890">
    <property type="entry name" value="Rab3-GTPase_cat"/>
    <property type="match status" value="1"/>
</dbReference>
<dbReference type="Proteomes" id="UP001055439">
    <property type="component" value="Chromosome 4"/>
</dbReference>
<dbReference type="InterPro" id="IPR045700">
    <property type="entry name" value="Rab3GAP1"/>
</dbReference>
<evidence type="ECO:0000313" key="4">
    <source>
        <dbReference type="Proteomes" id="UP001055439"/>
    </source>
</evidence>
<gene>
    <name evidence="3" type="ORF">MUK42_30452</name>
</gene>
<feature type="domain" description="Rab3GAP catalytic subunit conserved" evidence="2">
    <location>
        <begin position="312"/>
        <end position="471"/>
    </location>
</feature>
<proteinExistence type="predicted"/>
<sequence>MELPPPPPPSSLSLVSRAKTALHSAAAKAEKVLTDIKADLKIDRESDGQSQKGPKKSTDQEVDANDASNRSQQEVIERSSSKNEGSSSGLKKLGIPPSSVIKQLAMAIESVKNHKSINDLLASSVDPSSNKEKTGLSFSVMKSLVLREKEDKEINSSMCLLFKSGKILPEEKYLPWKSASGTEGSPMMTLLKDLHGAPPESFVVELSLIIGGFKSLQKMASLWQSIIIELRKLWSEGQPIPRMPLDADPDLNSCLLHQQLQVINCSIARKQRRCIAEESLDSILKETSCDNKGSSSDCKVYARTSTGDYVLRLGAVHPSENLTMLETGEPIFSPKTQEGPVLTEELIKETEEFVLRTGSVGPGCSQLLSDMQAFKASLKSLSAQAANPGCILEDFIRWHSPPDWMDTDSNSQNNITIDEEGSSRRGRLSRRMQEEGNLWHELWEAAKALPAVKQTPLFDEDLAVEGILTALDDIQPSELFEQLFVSVICAGLLTAEVVLPVDSSNLTKLYTECKDYIVFSCQNGLLLNEKLDDICKVYGTIEAIVLKPEEVVKAMEQPDEASSGESKKRFKIPSLNFVGKDKQPMWKRAPPPKDDKKSEEKNGHALSNLFDKRTPLFSKKPSKSNAQQSSTPSTLDDGEWMIV</sequence>
<dbReference type="EMBL" id="CP097506">
    <property type="protein sequence ID" value="URD95385.1"/>
    <property type="molecule type" value="Genomic_DNA"/>
</dbReference>